<evidence type="ECO:0000256" key="3">
    <source>
        <dbReference type="SAM" id="Phobius"/>
    </source>
</evidence>
<evidence type="ECO:0000313" key="6">
    <source>
        <dbReference type="Proteomes" id="UP000230423"/>
    </source>
</evidence>
<dbReference type="PROSITE" id="PS01180">
    <property type="entry name" value="CUB"/>
    <property type="match status" value="1"/>
</dbReference>
<dbReference type="InterPro" id="IPR000859">
    <property type="entry name" value="CUB_dom"/>
</dbReference>
<dbReference type="SMART" id="SM00042">
    <property type="entry name" value="CUB"/>
    <property type="match status" value="1"/>
</dbReference>
<comment type="caution">
    <text evidence="2">Lacks conserved residue(s) required for the propagation of feature annotation.</text>
</comment>
<proteinExistence type="predicted"/>
<dbReference type="InterPro" id="IPR035914">
    <property type="entry name" value="Sperma_CUB_dom_sf"/>
</dbReference>
<dbReference type="CDD" id="cd00041">
    <property type="entry name" value="CUB"/>
    <property type="match status" value="1"/>
</dbReference>
<keyword evidence="6" id="KW-1185">Reference proteome</keyword>
<feature type="domain" description="CUB" evidence="4">
    <location>
        <begin position="41"/>
        <end position="155"/>
    </location>
</feature>
<protein>
    <submittedName>
        <fullName evidence="5">CUB domain protein</fullName>
    </submittedName>
</protein>
<keyword evidence="3" id="KW-1133">Transmembrane helix</keyword>
<keyword evidence="3" id="KW-0472">Membrane</keyword>
<keyword evidence="3" id="KW-0812">Transmembrane</keyword>
<dbReference type="Gene3D" id="2.60.120.290">
    <property type="entry name" value="Spermadhesin, CUB domain"/>
    <property type="match status" value="1"/>
</dbReference>
<gene>
    <name evidence="5" type="ORF">TELCIR_09300</name>
</gene>
<evidence type="ECO:0000256" key="2">
    <source>
        <dbReference type="PROSITE-ProRule" id="PRU00059"/>
    </source>
</evidence>
<name>A0A2G9UF73_TELCI</name>
<dbReference type="PANTHER" id="PTHR39385">
    <property type="entry name" value="PROTEIN CBG20422"/>
    <property type="match status" value="1"/>
</dbReference>
<dbReference type="SUPFAM" id="SSF49854">
    <property type="entry name" value="Spermadhesin, CUB domain"/>
    <property type="match status" value="1"/>
</dbReference>
<keyword evidence="1" id="KW-1015">Disulfide bond</keyword>
<reference evidence="5 6" key="1">
    <citation type="submission" date="2015-09" db="EMBL/GenBank/DDBJ databases">
        <title>Draft genome of the parasitic nematode Teladorsagia circumcincta isolate WARC Sus (inbred).</title>
        <authorList>
            <person name="Mitreva M."/>
        </authorList>
    </citation>
    <scope>NUCLEOTIDE SEQUENCE [LARGE SCALE GENOMIC DNA]</scope>
    <source>
        <strain evidence="5 6">S</strain>
    </source>
</reference>
<evidence type="ECO:0000256" key="1">
    <source>
        <dbReference type="ARBA" id="ARBA00023157"/>
    </source>
</evidence>
<organism evidence="5 6">
    <name type="scientific">Teladorsagia circumcincta</name>
    <name type="common">Brown stomach worm</name>
    <name type="synonym">Ostertagia circumcincta</name>
    <dbReference type="NCBI Taxonomy" id="45464"/>
    <lineage>
        <taxon>Eukaryota</taxon>
        <taxon>Metazoa</taxon>
        <taxon>Ecdysozoa</taxon>
        <taxon>Nematoda</taxon>
        <taxon>Chromadorea</taxon>
        <taxon>Rhabditida</taxon>
        <taxon>Rhabditina</taxon>
        <taxon>Rhabditomorpha</taxon>
        <taxon>Strongyloidea</taxon>
        <taxon>Trichostrongylidae</taxon>
        <taxon>Teladorsagia</taxon>
    </lineage>
</organism>
<evidence type="ECO:0000313" key="5">
    <source>
        <dbReference type="EMBL" id="PIO68898.1"/>
    </source>
</evidence>
<dbReference type="Pfam" id="PF00431">
    <property type="entry name" value="CUB"/>
    <property type="match status" value="1"/>
</dbReference>
<evidence type="ECO:0000259" key="4">
    <source>
        <dbReference type="PROSITE" id="PS01180"/>
    </source>
</evidence>
<dbReference type="PANTHER" id="PTHR39385:SF2">
    <property type="entry name" value="SLIT-LIKE 3 PROTEIN"/>
    <property type="match status" value="1"/>
</dbReference>
<dbReference type="Proteomes" id="UP000230423">
    <property type="component" value="Unassembled WGS sequence"/>
</dbReference>
<dbReference type="EMBL" id="KZ346872">
    <property type="protein sequence ID" value="PIO68898.1"/>
    <property type="molecule type" value="Genomic_DNA"/>
</dbReference>
<dbReference type="AlphaFoldDB" id="A0A2G9UF73"/>
<sequence>MEDVAGPCNFSQSWTPIAAHQKIPNASYFQVLDYIRRGCSCNNGSVHVAAVGEWKELTSPAYPLSYCNNMLCVTTITAPEGHHVVLNITDFYTEPYKDVLAIFDGQNITGEHMGLFHGKRKFPYLIRNTNESLSLVFKSDHDVCYRGYRLLFSAELNGDVVDADAGTSTHFSTIVIILLSILVVIAIVVKVIRRFYFVEKTLELIVWCRRSRGVYLNEAKASPFYKKFGLDYTIANITYTNKILVHT</sequence>
<dbReference type="OrthoDB" id="5824796at2759"/>
<feature type="transmembrane region" description="Helical" evidence="3">
    <location>
        <begin position="171"/>
        <end position="192"/>
    </location>
</feature>
<accession>A0A2G9UF73</accession>